<name>W9CHS4_SCLBF</name>
<reference evidence="2 3" key="1">
    <citation type="journal article" date="2014" name="Genome Announc.">
        <title>Draft genome sequence of Sclerotinia borealis, a psychrophilic plant pathogenic fungus.</title>
        <authorList>
            <person name="Mardanov A.V."/>
            <person name="Beletsky A.V."/>
            <person name="Kadnikov V.V."/>
            <person name="Ignatov A.N."/>
            <person name="Ravin N.V."/>
        </authorList>
    </citation>
    <scope>NUCLEOTIDE SEQUENCE [LARGE SCALE GENOMIC DNA]</scope>
    <source>
        <strain evidence="3">F-4157</strain>
    </source>
</reference>
<gene>
    <name evidence="2" type="ORF">SBOR_5520</name>
</gene>
<evidence type="ECO:0000313" key="2">
    <source>
        <dbReference type="EMBL" id="ESZ94100.1"/>
    </source>
</evidence>
<dbReference type="EMBL" id="AYSA01000268">
    <property type="protein sequence ID" value="ESZ94100.1"/>
    <property type="molecule type" value="Genomic_DNA"/>
</dbReference>
<comment type="caution">
    <text evidence="2">The sequence shown here is derived from an EMBL/GenBank/DDBJ whole genome shotgun (WGS) entry which is preliminary data.</text>
</comment>
<evidence type="ECO:0000313" key="3">
    <source>
        <dbReference type="Proteomes" id="UP000019487"/>
    </source>
</evidence>
<sequence length="155" mass="17822">MSTTSSPREHKKNTAKYEAPPEQKENVVADDFNQHYYQGLTEARPQFTEPGHKGYYEEGPKKGMYKLPDEYKGALPRNQEDFEQRVEKGGEKSTKQAEEEQIVGESETILDVPDVHDESREFAIKSADAERTIEYGIKAKAAWKKRSRYCKDDEA</sequence>
<feature type="region of interest" description="Disordered" evidence="1">
    <location>
        <begin position="1"/>
        <end position="27"/>
    </location>
</feature>
<keyword evidence="3" id="KW-1185">Reference proteome</keyword>
<dbReference type="Proteomes" id="UP000019487">
    <property type="component" value="Unassembled WGS sequence"/>
</dbReference>
<organism evidence="2 3">
    <name type="scientific">Sclerotinia borealis (strain F-4128)</name>
    <dbReference type="NCBI Taxonomy" id="1432307"/>
    <lineage>
        <taxon>Eukaryota</taxon>
        <taxon>Fungi</taxon>
        <taxon>Dikarya</taxon>
        <taxon>Ascomycota</taxon>
        <taxon>Pezizomycotina</taxon>
        <taxon>Leotiomycetes</taxon>
        <taxon>Helotiales</taxon>
        <taxon>Sclerotiniaceae</taxon>
        <taxon>Sclerotinia</taxon>
    </lineage>
</organism>
<evidence type="ECO:0000256" key="1">
    <source>
        <dbReference type="SAM" id="MobiDB-lite"/>
    </source>
</evidence>
<feature type="region of interest" description="Disordered" evidence="1">
    <location>
        <begin position="41"/>
        <end position="104"/>
    </location>
</feature>
<protein>
    <submittedName>
        <fullName evidence="2">Uncharacterized protein</fullName>
    </submittedName>
</protein>
<dbReference type="AlphaFoldDB" id="W9CHS4"/>
<proteinExistence type="predicted"/>
<dbReference type="HOGENOM" id="CLU_1696517_0_0_1"/>
<feature type="compositionally biased region" description="Basic and acidic residues" evidence="1">
    <location>
        <begin position="50"/>
        <end position="98"/>
    </location>
</feature>
<accession>W9CHS4</accession>